<dbReference type="Proteomes" id="UP001609219">
    <property type="component" value="Unassembled WGS sequence"/>
</dbReference>
<dbReference type="GO" id="GO:0008986">
    <property type="term" value="F:pyruvate, water dikinase activity"/>
    <property type="evidence" value="ECO:0007669"/>
    <property type="project" value="UniProtKB-EC"/>
</dbReference>
<dbReference type="RefSeq" id="WP_395123332.1">
    <property type="nucleotide sequence ID" value="NZ_JBIMSN010000016.1"/>
</dbReference>
<dbReference type="PANTHER" id="PTHR43615:SF1">
    <property type="entry name" value="PPDK_N DOMAIN-CONTAINING PROTEIN"/>
    <property type="match status" value="1"/>
</dbReference>
<dbReference type="EMBL" id="JBIMSP010000002">
    <property type="protein sequence ID" value="MFH5240619.1"/>
    <property type="molecule type" value="Genomic_DNA"/>
</dbReference>
<dbReference type="NCBIfam" id="NF004881">
    <property type="entry name" value="PRK06241.2-2"/>
    <property type="match status" value="1"/>
</dbReference>
<keyword evidence="3" id="KW-0808">Transferase</keyword>
<dbReference type="InterPro" id="IPR008279">
    <property type="entry name" value="PEP-util_enz_mobile_dom"/>
</dbReference>
<keyword evidence="6" id="KW-1185">Reference proteome</keyword>
<dbReference type="SUPFAM" id="SSF52009">
    <property type="entry name" value="Phosphohistidine domain"/>
    <property type="match status" value="1"/>
</dbReference>
<dbReference type="Gene3D" id="3.50.30.10">
    <property type="entry name" value="Phosphohistidine domain"/>
    <property type="match status" value="1"/>
</dbReference>
<evidence type="ECO:0000259" key="1">
    <source>
        <dbReference type="Pfam" id="PF00391"/>
    </source>
</evidence>
<organism evidence="3 6">
    <name type="scientific">Antrihabitans spumae</name>
    <dbReference type="NCBI Taxonomy" id="3373370"/>
    <lineage>
        <taxon>Bacteria</taxon>
        <taxon>Bacillati</taxon>
        <taxon>Actinomycetota</taxon>
        <taxon>Actinomycetes</taxon>
        <taxon>Mycobacteriales</taxon>
        <taxon>Nocardiaceae</taxon>
        <taxon>Antrihabitans</taxon>
    </lineage>
</organism>
<dbReference type="InterPro" id="IPR051549">
    <property type="entry name" value="PEP_Utilizing_Enz"/>
</dbReference>
<feature type="domain" description="Pyruvate phosphate dikinase AMP/ATP-binding" evidence="2">
    <location>
        <begin position="15"/>
        <end position="311"/>
    </location>
</feature>
<proteinExistence type="predicted"/>
<dbReference type="Gene3D" id="3.30.1490.20">
    <property type="entry name" value="ATP-grasp fold, A domain"/>
    <property type="match status" value="1"/>
</dbReference>
<dbReference type="InterPro" id="IPR036637">
    <property type="entry name" value="Phosphohistidine_dom_sf"/>
</dbReference>
<dbReference type="InterPro" id="IPR013815">
    <property type="entry name" value="ATP_grasp_subdomain_1"/>
</dbReference>
<dbReference type="Proteomes" id="UP001609176">
    <property type="component" value="Unassembled WGS sequence"/>
</dbReference>
<sequence length="906" mass="99122">MQILVAASKAELVGELAGGKARGLHTLTSNGFRVPNWAVLGVDVFGAFMTANGLNADLENLCTATDVDEAQKLATALRQRITDAELPEAIRALIDRAYTEVGGGAVAVRSSGAAEDGAALSHAGQFDSYLNVNDFAAVQRGVQRCWASAYSNRSVRYLFTHGAPISNVGIAVIVQQLVSAKASGVVFTADPISGARDVVAVSSVYGLGEGLVSGAVDADYVRVDRATGAILDRVVGDKTEQYLPATDDGCTVTPVPEQLRNEPSLSDVEIAELVQLGIAIESFDTRPLDIEWVSDGAAVWVVQARPITTLHDVVSPESGVVRGAAETVTDDAMRIWDNSNIIESFSGISSPLTFTTASDVYGRVYRSYARSLRVSRNELRQLDEWTPAMLGYFHGRVYYNLLHWYRMVGIAPGYPLNRRVLEVALGVDENLDNDIAKTLRPFVFDSAARRVVARTVTTATYLKRFAEIDRKTERFMTEFYRVYDEYEAIDYSTLSGDEVYARYRRCERDLVDRWGPMMVLDAILLTSSGMLFALTKLFLRDTPEWFTYAVVSPGSDVESAEPARVMAELARFVRTDPTLTEFINTTPPDNAYGALQEAKSSSQVWQDFAEQVDDYITRFGYRSLDELKLETPDLREDPASLFVMLRSAMPDAPLSRRNDADTYLDERLGGVRRRIYEALRGKTSRALANRERLRFCRTRAFGMVKRMIRAMGRDLTARGVLDEFSDVFYLRLDELHGCYEGTTDVTELAGLVAARKAQRLVDAELVAPSRFTTYGPALTDAELTAQGWIPVHDKESAKTGSVLRGTPSAAGVVRGPAVVVTEPRDVAGGILIAYRTDPGWVAALPSASALVIERGSPLTHVAIVARELGIPTVVQVKDVTTLVRTGMTIEIDGAGGTVRIITGEAE</sequence>
<evidence type="ECO:0000313" key="3">
    <source>
        <dbReference type="EMBL" id="MFH5227795.1"/>
    </source>
</evidence>
<dbReference type="Pfam" id="PF00391">
    <property type="entry name" value="PEP-utilizers"/>
    <property type="match status" value="1"/>
</dbReference>
<dbReference type="EC" id="2.7.9.2" evidence="3"/>
<protein>
    <submittedName>
        <fullName evidence="3">Phosphoenolpyruvate synthase</fullName>
        <ecNumber evidence="3">2.7.9.2</ecNumber>
    </submittedName>
</protein>
<feature type="domain" description="PEP-utilising enzyme mobile" evidence="1">
    <location>
        <begin position="828"/>
        <end position="896"/>
    </location>
</feature>
<evidence type="ECO:0000259" key="2">
    <source>
        <dbReference type="Pfam" id="PF01326"/>
    </source>
</evidence>
<dbReference type="Pfam" id="PF01326">
    <property type="entry name" value="PPDK_N"/>
    <property type="match status" value="1"/>
</dbReference>
<evidence type="ECO:0000313" key="4">
    <source>
        <dbReference type="EMBL" id="MFH5240619.1"/>
    </source>
</evidence>
<dbReference type="SUPFAM" id="SSF56059">
    <property type="entry name" value="Glutathione synthetase ATP-binding domain-like"/>
    <property type="match status" value="1"/>
</dbReference>
<dbReference type="Gene3D" id="3.30.470.20">
    <property type="entry name" value="ATP-grasp fold, B domain"/>
    <property type="match status" value="1"/>
</dbReference>
<comment type="caution">
    <text evidence="3">The sequence shown here is derived from an EMBL/GenBank/DDBJ whole genome shotgun (WGS) entry which is preliminary data.</text>
</comment>
<evidence type="ECO:0000313" key="5">
    <source>
        <dbReference type="Proteomes" id="UP001609176"/>
    </source>
</evidence>
<gene>
    <name evidence="4" type="ORF">ACHIPV_01820</name>
    <name evidence="3" type="ORF">ACHIRB_04225</name>
</gene>
<name>A0ABW7K1C1_9NOCA</name>
<dbReference type="EMBL" id="JBIMSN010000016">
    <property type="protein sequence ID" value="MFH5227795.1"/>
    <property type="molecule type" value="Genomic_DNA"/>
</dbReference>
<reference evidence="5 6" key="1">
    <citation type="submission" date="2024-10" db="EMBL/GenBank/DDBJ databases">
        <authorList>
            <person name="Riesco R."/>
        </authorList>
    </citation>
    <scope>NUCLEOTIDE SEQUENCE [LARGE SCALE GENOMIC DNA]</scope>
    <source>
        <strain evidence="4 5">NCIMB 15448</strain>
        <strain evidence="3 6">NCIMB 15450</strain>
    </source>
</reference>
<dbReference type="PANTHER" id="PTHR43615">
    <property type="entry name" value="PHOSPHOENOLPYRUVATE SYNTHASE-RELATED"/>
    <property type="match status" value="1"/>
</dbReference>
<accession>A0ABW7K1C1</accession>
<dbReference type="InterPro" id="IPR002192">
    <property type="entry name" value="PPDK_AMP/ATP-bd"/>
</dbReference>
<evidence type="ECO:0000313" key="6">
    <source>
        <dbReference type="Proteomes" id="UP001609219"/>
    </source>
</evidence>